<dbReference type="GO" id="GO:0005886">
    <property type="term" value="C:plasma membrane"/>
    <property type="evidence" value="ECO:0007669"/>
    <property type="project" value="UniProtKB-SubCell"/>
</dbReference>
<dbReference type="Pfam" id="PF02687">
    <property type="entry name" value="FtsX"/>
    <property type="match status" value="2"/>
</dbReference>
<feature type="transmembrane region" description="Helical" evidence="6">
    <location>
        <begin position="783"/>
        <end position="803"/>
    </location>
</feature>
<evidence type="ECO:0000259" key="7">
    <source>
        <dbReference type="Pfam" id="PF02687"/>
    </source>
</evidence>
<dbReference type="AlphaFoldDB" id="A0A365XVP6"/>
<keyword evidence="2" id="KW-1003">Cell membrane</keyword>
<evidence type="ECO:0000259" key="8">
    <source>
        <dbReference type="Pfam" id="PF12704"/>
    </source>
</evidence>
<accession>A0A365XVP6</accession>
<reference evidence="9 10" key="1">
    <citation type="submission" date="2018-05" db="EMBL/GenBank/DDBJ databases">
        <title>Chitinophaga sp. K3CV102501T nov., isolated from isolated from a monsoon evergreen broad-leaved forest soil.</title>
        <authorList>
            <person name="Lv Y."/>
        </authorList>
    </citation>
    <scope>NUCLEOTIDE SEQUENCE [LARGE SCALE GENOMIC DNA]</scope>
    <source>
        <strain evidence="9 10">GDMCC 1.1325</strain>
    </source>
</reference>
<organism evidence="9 10">
    <name type="scientific">Chitinophaga flava</name>
    <dbReference type="NCBI Taxonomy" id="2259036"/>
    <lineage>
        <taxon>Bacteria</taxon>
        <taxon>Pseudomonadati</taxon>
        <taxon>Bacteroidota</taxon>
        <taxon>Chitinophagia</taxon>
        <taxon>Chitinophagales</taxon>
        <taxon>Chitinophagaceae</taxon>
        <taxon>Chitinophaga</taxon>
    </lineage>
</organism>
<dbReference type="PANTHER" id="PTHR30572:SF18">
    <property type="entry name" value="ABC-TYPE MACROLIDE FAMILY EXPORT SYSTEM PERMEASE COMPONENT 2"/>
    <property type="match status" value="1"/>
</dbReference>
<evidence type="ECO:0008006" key="11">
    <source>
        <dbReference type="Google" id="ProtNLM"/>
    </source>
</evidence>
<dbReference type="PANTHER" id="PTHR30572">
    <property type="entry name" value="MEMBRANE COMPONENT OF TRANSPORTER-RELATED"/>
    <property type="match status" value="1"/>
</dbReference>
<evidence type="ECO:0000256" key="1">
    <source>
        <dbReference type="ARBA" id="ARBA00004651"/>
    </source>
</evidence>
<dbReference type="InterPro" id="IPR003838">
    <property type="entry name" value="ABC3_permease_C"/>
</dbReference>
<name>A0A365XVP6_9BACT</name>
<dbReference type="Proteomes" id="UP000253410">
    <property type="component" value="Unassembled WGS sequence"/>
</dbReference>
<feature type="transmembrane region" description="Helical" evidence="6">
    <location>
        <begin position="385"/>
        <end position="406"/>
    </location>
</feature>
<feature type="domain" description="MacB-like periplasmic core" evidence="8">
    <location>
        <begin position="54"/>
        <end position="280"/>
    </location>
</feature>
<feature type="domain" description="ABC3 transporter permease C-terminal" evidence="7">
    <location>
        <begin position="731"/>
        <end position="839"/>
    </location>
</feature>
<feature type="domain" description="MacB-like periplasmic core" evidence="8">
    <location>
        <begin position="530"/>
        <end position="689"/>
    </location>
</feature>
<dbReference type="InterPro" id="IPR050250">
    <property type="entry name" value="Macrolide_Exporter_MacB"/>
</dbReference>
<comment type="caution">
    <text evidence="9">The sequence shown here is derived from an EMBL/GenBank/DDBJ whole genome shotgun (WGS) entry which is preliminary data.</text>
</comment>
<protein>
    <recommendedName>
        <fullName evidence="11">ABC transporter permease</fullName>
    </recommendedName>
</protein>
<feature type="transmembrane region" description="Helical" evidence="6">
    <location>
        <begin position="52"/>
        <end position="76"/>
    </location>
</feature>
<dbReference type="InterPro" id="IPR025857">
    <property type="entry name" value="MacB_PCD"/>
</dbReference>
<keyword evidence="4 6" id="KW-1133">Transmembrane helix</keyword>
<keyword evidence="3 6" id="KW-0812">Transmembrane</keyword>
<evidence type="ECO:0000313" key="10">
    <source>
        <dbReference type="Proteomes" id="UP000253410"/>
    </source>
</evidence>
<feature type="transmembrane region" description="Helical" evidence="6">
    <location>
        <begin position="815"/>
        <end position="834"/>
    </location>
</feature>
<dbReference type="EMBL" id="QFFJ01000002">
    <property type="protein sequence ID" value="RBL89794.1"/>
    <property type="molecule type" value="Genomic_DNA"/>
</dbReference>
<evidence type="ECO:0000256" key="3">
    <source>
        <dbReference type="ARBA" id="ARBA00022692"/>
    </source>
</evidence>
<feature type="transmembrane region" description="Helical" evidence="6">
    <location>
        <begin position="426"/>
        <end position="449"/>
    </location>
</feature>
<sequence length="850" mass="95872">MWHQHIKLKKECRAGANPVIFEKIIIIIRYNVSDMFKDFARATFRNLWKEKFFTGINVMGLAIAIAACLLLFKYVYFEMSFDKFHINNNNIYRVTSLWNKGKVQEDHRALTVPWTGPGAKEIFPEIAEYGRLAPVKTFIGKEVISYEDKKISEDNVYFADPGFLKMFSFNMLRGSMANALSKPFTIVLTESLAMKYFKSLDDIVGKTLTIKTGGQLEQETFEVTGIIKDPPVNSHIQFNALLSFTSIFHGLNEGSTWWHWDYTYNYLLLRDGADPVHLGQKMSQERKRLFGAEMGNFSDEIEFVLQPLSAIHLGPDLKFGISKNTSRSALYFLILIGIFILIIGYINYINLAVAKSIERAKEIGVRKTLGAHRSGLIRQFLFESLFINVLAMLVALLLTTLLLPLFERFVEVHLSVAGHLSATVVFLLLLLIVGTFAAGLYPAFVLSSLKPIDALKDRAAKHMQGGGLRKVLVVGQFASAVLLICGTVTVFKQLHYMKNVELGMKMEKVVVMKGLGAFEENQYQYLKSELQKIPAIEKVAAASAVPGDELQAIRSKIIKVNGQKSNDIDIVLVDEDFFDALEIKRISGRGFNLASDQDASSVIVNESAAALMGYSDPGKALHANVQWDKGAFGHGGKTTRVVGVVSDYYQRAKKSQKTPVVYLPRKFFNPRWTNQYYLVKYQADNPASMLEVLKSRWQQAFGNVPFDYFFLEDHFNIQYKPEQLFGNVFSLFTFLALVIAALGLFALSSFTILQRSREIAIRKVMYASESDIVKLFLKDYLKLILVAYLVAMPVGFVLISKWLDDYANRITIGVWFYTVPALVIVLVALLSVSFQTWKAAVKRPILALTD</sequence>
<keyword evidence="10" id="KW-1185">Reference proteome</keyword>
<evidence type="ECO:0000256" key="4">
    <source>
        <dbReference type="ARBA" id="ARBA00022989"/>
    </source>
</evidence>
<keyword evidence="5 6" id="KW-0472">Membrane</keyword>
<feature type="domain" description="ABC3 transporter permease C-terminal" evidence="7">
    <location>
        <begin position="335"/>
        <end position="449"/>
    </location>
</feature>
<gene>
    <name evidence="9" type="ORF">DF182_25230</name>
</gene>
<dbReference type="GO" id="GO:0022857">
    <property type="term" value="F:transmembrane transporter activity"/>
    <property type="evidence" value="ECO:0007669"/>
    <property type="project" value="TreeGrafter"/>
</dbReference>
<proteinExistence type="predicted"/>
<comment type="subcellular location">
    <subcellularLocation>
        <location evidence="1">Cell membrane</location>
        <topology evidence="1">Multi-pass membrane protein</topology>
    </subcellularLocation>
</comment>
<evidence type="ECO:0000256" key="5">
    <source>
        <dbReference type="ARBA" id="ARBA00023136"/>
    </source>
</evidence>
<feature type="transmembrane region" description="Helical" evidence="6">
    <location>
        <begin position="470"/>
        <end position="491"/>
    </location>
</feature>
<evidence type="ECO:0000313" key="9">
    <source>
        <dbReference type="EMBL" id="RBL89794.1"/>
    </source>
</evidence>
<dbReference type="Pfam" id="PF12704">
    <property type="entry name" value="MacB_PCD"/>
    <property type="match status" value="2"/>
</dbReference>
<feature type="transmembrane region" description="Helical" evidence="6">
    <location>
        <begin position="329"/>
        <end position="351"/>
    </location>
</feature>
<evidence type="ECO:0000256" key="6">
    <source>
        <dbReference type="SAM" id="Phobius"/>
    </source>
</evidence>
<feature type="transmembrane region" description="Helical" evidence="6">
    <location>
        <begin position="728"/>
        <end position="753"/>
    </location>
</feature>
<evidence type="ECO:0000256" key="2">
    <source>
        <dbReference type="ARBA" id="ARBA00022475"/>
    </source>
</evidence>